<keyword evidence="5 6" id="KW-0472">Membrane</keyword>
<dbReference type="STRING" id="77044.A0A1W2TK78"/>
<evidence type="ECO:0000256" key="3">
    <source>
        <dbReference type="ARBA" id="ARBA00022692"/>
    </source>
</evidence>
<evidence type="ECO:0000313" key="7">
    <source>
        <dbReference type="EMBL" id="GAP88669.2"/>
    </source>
</evidence>
<gene>
    <name evidence="7" type="ORF">SAMD00023353_3300350</name>
</gene>
<dbReference type="GO" id="GO:0005743">
    <property type="term" value="C:mitochondrial inner membrane"/>
    <property type="evidence" value="ECO:0007669"/>
    <property type="project" value="TreeGrafter"/>
</dbReference>
<dbReference type="Proteomes" id="UP000054516">
    <property type="component" value="Unassembled WGS sequence"/>
</dbReference>
<evidence type="ECO:0000256" key="5">
    <source>
        <dbReference type="ARBA" id="ARBA00023136"/>
    </source>
</evidence>
<dbReference type="AlphaFoldDB" id="A0A1W2TK78"/>
<dbReference type="InterPro" id="IPR001708">
    <property type="entry name" value="YidC/ALB3/OXA1/COX18"/>
</dbReference>
<dbReference type="GO" id="GO:0032979">
    <property type="term" value="P:protein insertion into mitochondrial inner membrane from matrix"/>
    <property type="evidence" value="ECO:0007669"/>
    <property type="project" value="TreeGrafter"/>
</dbReference>
<dbReference type="PANTHER" id="PTHR12428">
    <property type="entry name" value="OXA1"/>
    <property type="match status" value="1"/>
</dbReference>
<sequence length="410" mass="44179">MASAMSPSLLRATRIRFTRLPNSQHLPSSSHILTTRISQPSPPPPPPPSSALHHLRLGRRSFHWQATAEAAIAGTQDALLTLHGATHLPWFLTIPLAAFAVGAAFRLPFTIHTQRVLQRRGSLGPLLQAWNSRLQEEVHRAGVAPARRLREVRARQDVVVKRLHRALGLQEWRLYAGILSFPFWLVAIDGVRRLCGSPRGLIATLIAGSAAGSSDKITTAATTGTEAAAAGPPPLPLDLDPTMASSAAVETTGTGTAALLDPSLTFEGCLWFTDLTASDPYHVLPVALSTVLVLNLLPRTRQQLLDRLRVAAGRRPEGAGARALASDDAVALGERVKAVFHVGMLVVAVLVGPLTADLPAALHLYWIASSATNALFTRLLRRLMPAGAKLQQRCAGLEMPFIRPQRWQKS</sequence>
<proteinExistence type="inferred from homology"/>
<name>A0A1W2TK78_ROSNE</name>
<accession>A0A1W2TK78</accession>
<comment type="subcellular location">
    <subcellularLocation>
        <location evidence="1">Membrane</location>
        <topology evidence="1">Multi-pass membrane protein</topology>
    </subcellularLocation>
</comment>
<feature type="transmembrane region" description="Helical" evidence="6">
    <location>
        <begin position="88"/>
        <end position="109"/>
    </location>
</feature>
<dbReference type="GO" id="GO:0032977">
    <property type="term" value="F:membrane insertase activity"/>
    <property type="evidence" value="ECO:0007669"/>
    <property type="project" value="InterPro"/>
</dbReference>
<dbReference type="OrthoDB" id="2148490at2759"/>
<evidence type="ECO:0000256" key="1">
    <source>
        <dbReference type="ARBA" id="ARBA00004141"/>
    </source>
</evidence>
<protein>
    <submittedName>
        <fullName evidence="7">Putative mitochondrial export translocase oxa2</fullName>
    </submittedName>
</protein>
<feature type="transmembrane region" description="Helical" evidence="6">
    <location>
        <begin position="338"/>
        <end position="356"/>
    </location>
</feature>
<evidence type="ECO:0000256" key="6">
    <source>
        <dbReference type="SAM" id="Phobius"/>
    </source>
</evidence>
<evidence type="ECO:0000313" key="8">
    <source>
        <dbReference type="Proteomes" id="UP000054516"/>
    </source>
</evidence>
<dbReference type="PANTHER" id="PTHR12428:SF65">
    <property type="entry name" value="CYTOCHROME C OXIDASE ASSEMBLY PROTEIN COX18, MITOCHONDRIAL"/>
    <property type="match status" value="1"/>
</dbReference>
<comment type="similarity">
    <text evidence="2">Belongs to the OXA1/ALB3/YidC family.</text>
</comment>
<keyword evidence="4 6" id="KW-1133">Transmembrane helix</keyword>
<dbReference type="EMBL" id="DF977478">
    <property type="protein sequence ID" value="GAP88669.2"/>
    <property type="molecule type" value="Genomic_DNA"/>
</dbReference>
<keyword evidence="3 6" id="KW-0812">Transmembrane</keyword>
<organism evidence="7">
    <name type="scientific">Rosellinia necatrix</name>
    <name type="common">White root-rot fungus</name>
    <dbReference type="NCBI Taxonomy" id="77044"/>
    <lineage>
        <taxon>Eukaryota</taxon>
        <taxon>Fungi</taxon>
        <taxon>Dikarya</taxon>
        <taxon>Ascomycota</taxon>
        <taxon>Pezizomycotina</taxon>
        <taxon>Sordariomycetes</taxon>
        <taxon>Xylariomycetidae</taxon>
        <taxon>Xylariales</taxon>
        <taxon>Xylariaceae</taxon>
        <taxon>Rosellinia</taxon>
    </lineage>
</organism>
<reference evidence="7" key="1">
    <citation type="submission" date="2016-03" db="EMBL/GenBank/DDBJ databases">
        <title>Draft genome sequence of Rosellinia necatrix.</title>
        <authorList>
            <person name="Kanematsu S."/>
        </authorList>
    </citation>
    <scope>NUCLEOTIDE SEQUENCE [LARGE SCALE GENOMIC DNA]</scope>
    <source>
        <strain evidence="7">W97</strain>
    </source>
</reference>
<evidence type="ECO:0000256" key="2">
    <source>
        <dbReference type="ARBA" id="ARBA00009877"/>
    </source>
</evidence>
<keyword evidence="8" id="KW-1185">Reference proteome</keyword>
<dbReference type="OMA" id="ANLHIPW"/>
<dbReference type="GO" id="GO:0033617">
    <property type="term" value="P:mitochondrial respiratory chain complex IV assembly"/>
    <property type="evidence" value="ECO:0007669"/>
    <property type="project" value="TreeGrafter"/>
</dbReference>
<evidence type="ECO:0000256" key="4">
    <source>
        <dbReference type="ARBA" id="ARBA00022989"/>
    </source>
</evidence>